<dbReference type="GO" id="GO:0005886">
    <property type="term" value="C:plasma membrane"/>
    <property type="evidence" value="ECO:0007669"/>
    <property type="project" value="UniProtKB-SubCell"/>
</dbReference>
<evidence type="ECO:0000256" key="1">
    <source>
        <dbReference type="ARBA" id="ARBA00004651"/>
    </source>
</evidence>
<keyword evidence="4 6" id="KW-1133">Transmembrane helix</keyword>
<feature type="transmembrane region" description="Helical" evidence="6">
    <location>
        <begin position="181"/>
        <end position="204"/>
    </location>
</feature>
<keyword evidence="3 6" id="KW-0812">Transmembrane</keyword>
<evidence type="ECO:0000256" key="3">
    <source>
        <dbReference type="ARBA" id="ARBA00022692"/>
    </source>
</evidence>
<evidence type="ECO:0000313" key="8">
    <source>
        <dbReference type="Proteomes" id="UP000515743"/>
    </source>
</evidence>
<dbReference type="KEGG" id="cik:H0194_06155"/>
<gene>
    <name evidence="7" type="ORF">H0194_06155</name>
</gene>
<evidence type="ECO:0000256" key="2">
    <source>
        <dbReference type="ARBA" id="ARBA00022475"/>
    </source>
</evidence>
<name>A0A7G7CM78_9CORY</name>
<dbReference type="RefSeq" id="WP_185175084.1">
    <property type="nucleotide sequence ID" value="NZ_CP059404.1"/>
</dbReference>
<keyword evidence="8" id="KW-1185">Reference proteome</keyword>
<evidence type="ECO:0000256" key="6">
    <source>
        <dbReference type="SAM" id="Phobius"/>
    </source>
</evidence>
<sequence length="245" mass="25595">MTVGALAALAGVWLVTIVVPGPDLVQILRAGMRSTTAGVYCALGVTTGITIWLLLSIAGMSAVIAANPSILVGLQIVGGCYLVYMGLSALWGVWRTRSRGGEVKGIATTDATRAGGGVVDPGFSDEAEDDREQSADAEAGELGKFKAFRMGLLSDLANPKTVVFFGAVFAQFFTPDMTAEWTLAVIAVLLVETIAWVMFFAIMVRAVSRWLMRYHLAVDAVAGAILAALGGVILGEGIKALARAT</sequence>
<evidence type="ECO:0000313" key="7">
    <source>
        <dbReference type="EMBL" id="QNE88694.1"/>
    </source>
</evidence>
<feature type="transmembrane region" description="Helical" evidence="6">
    <location>
        <begin position="6"/>
        <end position="25"/>
    </location>
</feature>
<feature type="transmembrane region" description="Helical" evidence="6">
    <location>
        <begin position="37"/>
        <end position="64"/>
    </location>
</feature>
<dbReference type="EMBL" id="CP059404">
    <property type="protein sequence ID" value="QNE88694.1"/>
    <property type="molecule type" value="Genomic_DNA"/>
</dbReference>
<proteinExistence type="predicted"/>
<dbReference type="InterPro" id="IPR001123">
    <property type="entry name" value="LeuE-type"/>
</dbReference>
<feature type="transmembrane region" description="Helical" evidence="6">
    <location>
        <begin position="70"/>
        <end position="94"/>
    </location>
</feature>
<dbReference type="GO" id="GO:0015171">
    <property type="term" value="F:amino acid transmembrane transporter activity"/>
    <property type="evidence" value="ECO:0007669"/>
    <property type="project" value="TreeGrafter"/>
</dbReference>
<dbReference type="PANTHER" id="PTHR30086">
    <property type="entry name" value="ARGININE EXPORTER PROTEIN ARGO"/>
    <property type="match status" value="1"/>
</dbReference>
<organism evidence="7 8">
    <name type="scientific">Corynebacterium incognita</name>
    <dbReference type="NCBI Taxonomy" id="2754725"/>
    <lineage>
        <taxon>Bacteria</taxon>
        <taxon>Bacillati</taxon>
        <taxon>Actinomycetota</taxon>
        <taxon>Actinomycetes</taxon>
        <taxon>Mycobacteriales</taxon>
        <taxon>Corynebacteriaceae</taxon>
        <taxon>Corynebacterium</taxon>
    </lineage>
</organism>
<comment type="subcellular location">
    <subcellularLocation>
        <location evidence="1">Cell membrane</location>
        <topology evidence="1">Multi-pass membrane protein</topology>
    </subcellularLocation>
</comment>
<dbReference type="PANTHER" id="PTHR30086:SF17">
    <property type="entry name" value="LYSE FAMILY TRANSLOCATOR"/>
    <property type="match status" value="1"/>
</dbReference>
<feature type="transmembrane region" description="Helical" evidence="6">
    <location>
        <begin position="156"/>
        <end position="175"/>
    </location>
</feature>
<dbReference type="AlphaFoldDB" id="A0A7G7CM78"/>
<feature type="transmembrane region" description="Helical" evidence="6">
    <location>
        <begin position="216"/>
        <end position="235"/>
    </location>
</feature>
<reference evidence="7 8" key="1">
    <citation type="submission" date="2020-07" db="EMBL/GenBank/DDBJ databases">
        <title>Complete genome and description of Corynebacterium incognita strain Marseille-Q3630 sp. nov.</title>
        <authorList>
            <person name="Boxberger M."/>
        </authorList>
    </citation>
    <scope>NUCLEOTIDE SEQUENCE [LARGE SCALE GENOMIC DNA]</scope>
    <source>
        <strain evidence="7 8">Marseille-Q3630</strain>
    </source>
</reference>
<keyword evidence="5 6" id="KW-0472">Membrane</keyword>
<keyword evidence="2" id="KW-1003">Cell membrane</keyword>
<evidence type="ECO:0000256" key="5">
    <source>
        <dbReference type="ARBA" id="ARBA00023136"/>
    </source>
</evidence>
<evidence type="ECO:0000256" key="4">
    <source>
        <dbReference type="ARBA" id="ARBA00022989"/>
    </source>
</evidence>
<accession>A0A7G7CM78</accession>
<protein>
    <submittedName>
        <fullName evidence="7">LysE family translocator</fullName>
    </submittedName>
</protein>
<dbReference type="Proteomes" id="UP000515743">
    <property type="component" value="Chromosome"/>
</dbReference>
<dbReference type="Pfam" id="PF01810">
    <property type="entry name" value="LysE"/>
    <property type="match status" value="1"/>
</dbReference>